<dbReference type="EMBL" id="CP144746">
    <property type="protein sequence ID" value="WVZ60086.1"/>
    <property type="molecule type" value="Genomic_DNA"/>
</dbReference>
<evidence type="ECO:0000313" key="1">
    <source>
        <dbReference type="EMBL" id="WVZ60086.1"/>
    </source>
</evidence>
<evidence type="ECO:0000313" key="2">
    <source>
        <dbReference type="Proteomes" id="UP001341281"/>
    </source>
</evidence>
<organism evidence="1 2">
    <name type="scientific">Paspalum notatum var. saurae</name>
    <dbReference type="NCBI Taxonomy" id="547442"/>
    <lineage>
        <taxon>Eukaryota</taxon>
        <taxon>Viridiplantae</taxon>
        <taxon>Streptophyta</taxon>
        <taxon>Embryophyta</taxon>
        <taxon>Tracheophyta</taxon>
        <taxon>Spermatophyta</taxon>
        <taxon>Magnoliopsida</taxon>
        <taxon>Liliopsida</taxon>
        <taxon>Poales</taxon>
        <taxon>Poaceae</taxon>
        <taxon>PACMAD clade</taxon>
        <taxon>Panicoideae</taxon>
        <taxon>Andropogonodae</taxon>
        <taxon>Paspaleae</taxon>
        <taxon>Paspalinae</taxon>
        <taxon>Paspalum</taxon>
    </lineage>
</organism>
<sequence length="146" mass="15913">MGSLGYTRLAHADPIDMRSNPPAVSFFHAFERLCFLGRGKDDHGHGQDGMILVPMKRQPPQNLKLVACLGIRQTLKLPGLEPLTFAFFKLPCDTAHGNEVAAAAAGSSLVFLGWFSTGFLERTCDQPLPPWSSAISFHLFAGIFQA</sequence>
<dbReference type="AlphaFoldDB" id="A0AAQ3WFZ2"/>
<keyword evidence="2" id="KW-1185">Reference proteome</keyword>
<reference evidence="1 2" key="1">
    <citation type="submission" date="2024-02" db="EMBL/GenBank/DDBJ databases">
        <title>High-quality chromosome-scale genome assembly of Pensacola bahiagrass (Paspalum notatum Flugge var. saurae).</title>
        <authorList>
            <person name="Vega J.M."/>
            <person name="Podio M."/>
            <person name="Orjuela J."/>
            <person name="Siena L.A."/>
            <person name="Pessino S.C."/>
            <person name="Combes M.C."/>
            <person name="Mariac C."/>
            <person name="Albertini E."/>
            <person name="Pupilli F."/>
            <person name="Ortiz J.P.A."/>
            <person name="Leblanc O."/>
        </authorList>
    </citation>
    <scope>NUCLEOTIDE SEQUENCE [LARGE SCALE GENOMIC DNA]</scope>
    <source>
        <strain evidence="1">R1</strain>
        <tissue evidence="1">Leaf</tissue>
    </source>
</reference>
<protein>
    <submittedName>
        <fullName evidence="1">Uncharacterized protein</fullName>
    </submittedName>
</protein>
<dbReference type="Proteomes" id="UP001341281">
    <property type="component" value="Chromosome 02"/>
</dbReference>
<proteinExistence type="predicted"/>
<gene>
    <name evidence="1" type="ORF">U9M48_010152</name>
</gene>
<accession>A0AAQ3WFZ2</accession>
<name>A0AAQ3WFZ2_PASNO</name>